<dbReference type="Pfam" id="PF00462">
    <property type="entry name" value="Glutaredoxin"/>
    <property type="match status" value="1"/>
</dbReference>
<comment type="caution">
    <text evidence="2">The sequence shown here is derived from an EMBL/GenBank/DDBJ whole genome shotgun (WGS) entry which is preliminary data.</text>
</comment>
<dbReference type="SUPFAM" id="SSF52833">
    <property type="entry name" value="Thioredoxin-like"/>
    <property type="match status" value="1"/>
</dbReference>
<dbReference type="InterPro" id="IPR011915">
    <property type="entry name" value="GlrX_actino"/>
</dbReference>
<dbReference type="Proteomes" id="UP000256709">
    <property type="component" value="Unassembled WGS sequence"/>
</dbReference>
<dbReference type="PANTHER" id="PTHR34386:SF1">
    <property type="entry name" value="GLUTAREDOXIN-LIKE PROTEIN NRDH"/>
    <property type="match status" value="1"/>
</dbReference>
<dbReference type="EMBL" id="NBXA01000023">
    <property type="protein sequence ID" value="RFA11581.1"/>
    <property type="molecule type" value="Genomic_DNA"/>
</dbReference>
<name>A0A3E0VPD7_9MICO</name>
<dbReference type="PROSITE" id="PS00194">
    <property type="entry name" value="THIOREDOXIN_1"/>
    <property type="match status" value="1"/>
</dbReference>
<dbReference type="InterPro" id="IPR051548">
    <property type="entry name" value="Grx-like_ET"/>
</dbReference>
<evidence type="ECO:0000313" key="3">
    <source>
        <dbReference type="Proteomes" id="UP000256709"/>
    </source>
</evidence>
<dbReference type="PANTHER" id="PTHR34386">
    <property type="entry name" value="GLUTAREDOXIN"/>
    <property type="match status" value="1"/>
</dbReference>
<dbReference type="InterPro" id="IPR036249">
    <property type="entry name" value="Thioredoxin-like_sf"/>
</dbReference>
<accession>A0A3E0VPD7</accession>
<dbReference type="Gene3D" id="3.40.30.10">
    <property type="entry name" value="Glutaredoxin"/>
    <property type="match status" value="1"/>
</dbReference>
<proteinExistence type="predicted"/>
<organism evidence="2 3">
    <name type="scientific">Subtercola boreus</name>
    <dbReference type="NCBI Taxonomy" id="120213"/>
    <lineage>
        <taxon>Bacteria</taxon>
        <taxon>Bacillati</taxon>
        <taxon>Actinomycetota</taxon>
        <taxon>Actinomycetes</taxon>
        <taxon>Micrococcales</taxon>
        <taxon>Microbacteriaceae</taxon>
        <taxon>Subtercola</taxon>
    </lineage>
</organism>
<dbReference type="NCBIfam" id="TIGR02200">
    <property type="entry name" value="GlrX_actino"/>
    <property type="match status" value="1"/>
</dbReference>
<sequence length="89" mass="9558">MTTATDFLPAAETITMFSTSWCGYCNRLKKQLDKDGIGYTEVNIEEVEGTAELVEALNGGNQTVPTVLFPDGTSATNPSVIEVKSRLGL</sequence>
<dbReference type="InterPro" id="IPR002109">
    <property type="entry name" value="Glutaredoxin"/>
</dbReference>
<gene>
    <name evidence="2" type="ORF">B7R21_12865</name>
</gene>
<dbReference type="PROSITE" id="PS51354">
    <property type="entry name" value="GLUTAREDOXIN_2"/>
    <property type="match status" value="1"/>
</dbReference>
<dbReference type="OrthoDB" id="8991911at2"/>
<dbReference type="AlphaFoldDB" id="A0A3E0VPD7"/>
<protein>
    <submittedName>
        <fullName evidence="2">Glutaredoxin-like protein</fullName>
    </submittedName>
</protein>
<dbReference type="GO" id="GO:0009055">
    <property type="term" value="F:electron transfer activity"/>
    <property type="evidence" value="ECO:0007669"/>
    <property type="project" value="TreeGrafter"/>
</dbReference>
<dbReference type="InterPro" id="IPR017937">
    <property type="entry name" value="Thioredoxin_CS"/>
</dbReference>
<evidence type="ECO:0000313" key="2">
    <source>
        <dbReference type="EMBL" id="RFA11581.1"/>
    </source>
</evidence>
<evidence type="ECO:0000259" key="1">
    <source>
        <dbReference type="Pfam" id="PF00462"/>
    </source>
</evidence>
<dbReference type="RefSeq" id="WP_116283647.1">
    <property type="nucleotide sequence ID" value="NZ_NBXA01000023.1"/>
</dbReference>
<feature type="domain" description="Glutaredoxin" evidence="1">
    <location>
        <begin position="14"/>
        <end position="68"/>
    </location>
</feature>
<dbReference type="GO" id="GO:0045454">
    <property type="term" value="P:cell redox homeostasis"/>
    <property type="evidence" value="ECO:0007669"/>
    <property type="project" value="TreeGrafter"/>
</dbReference>
<reference evidence="2 3" key="1">
    <citation type="submission" date="2017-04" db="EMBL/GenBank/DDBJ databases">
        <title>Comparative genome analysis of Subtercola boreus.</title>
        <authorList>
            <person name="Cho Y.-J."/>
            <person name="Cho A."/>
            <person name="Kim O.-S."/>
            <person name="Lee J.-I."/>
        </authorList>
    </citation>
    <scope>NUCLEOTIDE SEQUENCE [LARGE SCALE GENOMIC DNA]</scope>
    <source>
        <strain evidence="2 3">P27444</strain>
    </source>
</reference>
<dbReference type="CDD" id="cd02976">
    <property type="entry name" value="NrdH"/>
    <property type="match status" value="1"/>
</dbReference>